<comment type="caution">
    <text evidence="3">The sequence shown here is derived from an EMBL/GenBank/DDBJ whole genome shotgun (WGS) entry which is preliminary data.</text>
</comment>
<feature type="compositionally biased region" description="Pro residues" evidence="1">
    <location>
        <begin position="253"/>
        <end position="267"/>
    </location>
</feature>
<keyword evidence="2" id="KW-0812">Transmembrane</keyword>
<dbReference type="EMBL" id="JAGGMS010000001">
    <property type="protein sequence ID" value="MBP2186355.1"/>
    <property type="molecule type" value="Genomic_DNA"/>
</dbReference>
<feature type="compositionally biased region" description="Low complexity" evidence="1">
    <location>
        <begin position="268"/>
        <end position="297"/>
    </location>
</feature>
<proteinExistence type="predicted"/>
<feature type="region of interest" description="Disordered" evidence="1">
    <location>
        <begin position="213"/>
        <end position="300"/>
    </location>
</feature>
<evidence type="ECO:0000313" key="3">
    <source>
        <dbReference type="EMBL" id="MBP2186355.1"/>
    </source>
</evidence>
<protein>
    <submittedName>
        <fullName evidence="3">Uncharacterized protein</fullName>
    </submittedName>
</protein>
<reference evidence="3 4" key="1">
    <citation type="submission" date="2021-03" db="EMBL/GenBank/DDBJ databases">
        <title>Sequencing the genomes of 1000 actinobacteria strains.</title>
        <authorList>
            <person name="Klenk H.-P."/>
        </authorList>
    </citation>
    <scope>NUCLEOTIDE SEQUENCE [LARGE SCALE GENOMIC DNA]</scope>
    <source>
        <strain evidence="3 4">DSM 45510</strain>
    </source>
</reference>
<gene>
    <name evidence="3" type="ORF">JOM49_007881</name>
</gene>
<dbReference type="RefSeq" id="WP_209669367.1">
    <property type="nucleotide sequence ID" value="NZ_JAGGMS010000001.1"/>
</dbReference>
<keyword evidence="2" id="KW-1133">Transmembrane helix</keyword>
<evidence type="ECO:0000313" key="4">
    <source>
        <dbReference type="Proteomes" id="UP000741013"/>
    </source>
</evidence>
<feature type="transmembrane region" description="Helical" evidence="2">
    <location>
        <begin position="312"/>
        <end position="332"/>
    </location>
</feature>
<evidence type="ECO:0000256" key="1">
    <source>
        <dbReference type="SAM" id="MobiDB-lite"/>
    </source>
</evidence>
<name>A0ABS4Q3V4_9PSEU</name>
<organism evidence="3 4">
    <name type="scientific">Amycolatopsis magusensis</name>
    <dbReference type="NCBI Taxonomy" id="882444"/>
    <lineage>
        <taxon>Bacteria</taxon>
        <taxon>Bacillati</taxon>
        <taxon>Actinomycetota</taxon>
        <taxon>Actinomycetes</taxon>
        <taxon>Pseudonocardiales</taxon>
        <taxon>Pseudonocardiaceae</taxon>
        <taxon>Amycolatopsis</taxon>
    </lineage>
</organism>
<accession>A0ABS4Q3V4</accession>
<sequence>MRLVRLAQQPSRVADDIRAALASLGRGNTVVGGVALIGVSPPGFAQPVDAVVLLPRGVLIVVGVDLPDPAMRLHAPLTGQWKADGWPLVGTEDTVNPATEALATSEKIARHLRDTEPSTTTIGTIVAVGPYVEQVDQPPADLAGAVRVLHPTPTAMLAATVSLASASQPSTVVQARAMLAALAENAPALSDEVLAAEGFAPVLLAEPERTEPVDSPLHIIPPTVPAEHPPAKAKIVRTPPRTPPVAVANVRRPGPPPPPPQARPPQQGPQRHQSQQVQPPRQQPQAPAKPAFQLPKLPKLPPLMKDGKPVRWLPFAAVGLLLVLLVSAVLVASNQDGSEAAAPEQGPSQTTTAAPTGQNVDGMGFSQVAAEGGTQCTPHAFGDTKTVLETTPCSRLRRASFEVSVDGRRAAVTLAALDFPNAEQAETFKQFVDFPGNGGITDLAVETQRWTGRPPTFSGAAYASTGAQSSVLIAQACWLDGPSTSDDPGLGRAAKAGLTMQLPG</sequence>
<evidence type="ECO:0000256" key="2">
    <source>
        <dbReference type="SAM" id="Phobius"/>
    </source>
</evidence>
<feature type="compositionally biased region" description="Polar residues" evidence="1">
    <location>
        <begin position="346"/>
        <end position="359"/>
    </location>
</feature>
<dbReference type="Proteomes" id="UP000741013">
    <property type="component" value="Unassembled WGS sequence"/>
</dbReference>
<feature type="region of interest" description="Disordered" evidence="1">
    <location>
        <begin position="338"/>
        <end position="364"/>
    </location>
</feature>
<keyword evidence="4" id="KW-1185">Reference proteome</keyword>
<keyword evidence="2" id="KW-0472">Membrane</keyword>